<dbReference type="AlphaFoldDB" id="A6KGG0"/>
<reference evidence="2 3" key="1">
    <citation type="submission" date="2005-09" db="EMBL/GenBank/DDBJ databases">
        <authorList>
            <person name="Mural R.J."/>
            <person name="Li P.W."/>
            <person name="Adams M.D."/>
            <person name="Amanatides P.G."/>
            <person name="Baden-Tillson H."/>
            <person name="Barnstead M."/>
            <person name="Chin S.H."/>
            <person name="Dew I."/>
            <person name="Evans C.A."/>
            <person name="Ferriera S."/>
            <person name="Flanigan M."/>
            <person name="Fosler C."/>
            <person name="Glodek A."/>
            <person name="Gu Z."/>
            <person name="Holt R.A."/>
            <person name="Jennings D."/>
            <person name="Kraft C.L."/>
            <person name="Lu F."/>
            <person name="Nguyen T."/>
            <person name="Nusskern D.R."/>
            <person name="Pfannkoch C.M."/>
            <person name="Sitter C."/>
            <person name="Sutton G.G."/>
            <person name="Venter J.C."/>
            <person name="Wang Z."/>
            <person name="Woodage T."/>
            <person name="Zheng X.H."/>
            <person name="Zhong F."/>
        </authorList>
    </citation>
    <scope>NUCLEOTIDE SEQUENCE [LARGE SCALE GENOMIC DNA]</scope>
    <source>
        <strain>BN</strain>
        <strain evidence="3">Sprague-Dawley</strain>
    </source>
</reference>
<organism evidence="2 3">
    <name type="scientific">Rattus norvegicus</name>
    <name type="common">Rat</name>
    <dbReference type="NCBI Taxonomy" id="10116"/>
    <lineage>
        <taxon>Eukaryota</taxon>
        <taxon>Metazoa</taxon>
        <taxon>Chordata</taxon>
        <taxon>Craniata</taxon>
        <taxon>Vertebrata</taxon>
        <taxon>Euteleostomi</taxon>
        <taxon>Mammalia</taxon>
        <taxon>Eutheria</taxon>
        <taxon>Euarchontoglires</taxon>
        <taxon>Glires</taxon>
        <taxon>Rodentia</taxon>
        <taxon>Myomorpha</taxon>
        <taxon>Muroidea</taxon>
        <taxon>Muridae</taxon>
        <taxon>Murinae</taxon>
        <taxon>Rattus</taxon>
    </lineage>
</organism>
<evidence type="ECO:0000313" key="3">
    <source>
        <dbReference type="Proteomes" id="UP000234681"/>
    </source>
</evidence>
<dbReference type="EMBL" id="CH474048">
    <property type="protein sequence ID" value="EDL75705.1"/>
    <property type="molecule type" value="Genomic_DNA"/>
</dbReference>
<feature type="region of interest" description="Disordered" evidence="1">
    <location>
        <begin position="236"/>
        <end position="262"/>
    </location>
</feature>
<proteinExistence type="predicted"/>
<feature type="compositionally biased region" description="Low complexity" evidence="1">
    <location>
        <begin position="10"/>
        <end position="28"/>
    </location>
</feature>
<protein>
    <submittedName>
        <fullName evidence="2">RCG50949</fullName>
    </submittedName>
</protein>
<name>A6KGG0_RAT</name>
<sequence>MKIRSQSFNTDTTTSGISSMSSSPSRETVAVDSTTMDTDCGSLSTVVSTKTVKTSHYLTPQANHLSLSKSNSVSLVPPGSSHTLPRRAQSLKAPSIATIKSLADCNFSYTSSRDAFGYATLKRLQQQRMHPSLSHSEALASPAKDVLFTDTITMKANSFESRLTPSRFMKALSYASLDKEDLLSPINQNTLQRSSSVRSMVSSATYGGSDDYIGLALPVDINDIFQVKDIPYFQSKHVPPPDDRGARTFSHDGGESTEDTGLQEHTDDNCLYCVCIEILGFQPSNQLSSICSHSDLQDIPYSDWCEQPIHNPLEVVPSKFSGISGCSDGASQEEGSASSTKSTELLLGVKTIPDDTPMCRILLRKEVLRLVVNLSSSVSTKCHETGLLT</sequence>
<dbReference type="Proteomes" id="UP000234681">
    <property type="component" value="Chromosome 2"/>
</dbReference>
<gene>
    <name evidence="2" type="ORF">rCG_50949</name>
</gene>
<evidence type="ECO:0000256" key="1">
    <source>
        <dbReference type="SAM" id="MobiDB-lite"/>
    </source>
</evidence>
<accession>A6KGG0</accession>
<evidence type="ECO:0000313" key="2">
    <source>
        <dbReference type="EMBL" id="EDL75705.1"/>
    </source>
</evidence>
<feature type="compositionally biased region" description="Basic and acidic residues" evidence="1">
    <location>
        <begin position="239"/>
        <end position="254"/>
    </location>
</feature>
<feature type="region of interest" description="Disordered" evidence="1">
    <location>
        <begin position="1"/>
        <end position="34"/>
    </location>
</feature>